<proteinExistence type="predicted"/>
<dbReference type="Proteomes" id="UP000233769">
    <property type="component" value="Chromosome tk0001"/>
</dbReference>
<dbReference type="PIRSF" id="PIRSF039032">
    <property type="entry name" value="HigB-2"/>
    <property type="match status" value="1"/>
</dbReference>
<dbReference type="Pfam" id="PF06296">
    <property type="entry name" value="RelE"/>
    <property type="match status" value="1"/>
</dbReference>
<protein>
    <recommendedName>
        <fullName evidence="3">Addiction module toxin RelE</fullName>
    </recommendedName>
</protein>
<evidence type="ECO:0000313" key="1">
    <source>
        <dbReference type="EMBL" id="SOR31030.1"/>
    </source>
</evidence>
<dbReference type="EMBL" id="LT962688">
    <property type="protein sequence ID" value="SOR31030.1"/>
    <property type="molecule type" value="Genomic_DNA"/>
</dbReference>
<dbReference type="RefSeq" id="WP_012253175.1">
    <property type="nucleotide sequence ID" value="NZ_CP077638.1"/>
</dbReference>
<organism evidence="1 2">
    <name type="scientific">Methylorubrum extorquens</name>
    <name type="common">Methylobacterium dichloromethanicum</name>
    <name type="synonym">Methylobacterium extorquens</name>
    <dbReference type="NCBI Taxonomy" id="408"/>
    <lineage>
        <taxon>Bacteria</taxon>
        <taxon>Pseudomonadati</taxon>
        <taxon>Pseudomonadota</taxon>
        <taxon>Alphaproteobacteria</taxon>
        <taxon>Hyphomicrobiales</taxon>
        <taxon>Methylobacteriaceae</taxon>
        <taxon>Methylorubrum</taxon>
    </lineage>
</organism>
<dbReference type="AlphaFoldDB" id="A0A2N9AUW0"/>
<name>A0A2N9AUW0_METEX</name>
<sequence length="126" mass="13100">MHAVVETPTYLTDAKAAGVSDDERAAIVLAVASDPTAGDVIPGTGGVRKVRIAGKGKGKSGGYRVISYYAAADVPVFLLALVSKGQRADISQAERNALRTIVITLADLYRQGIAGRIREGGSSSRE</sequence>
<accession>A0A2N9AUW0</accession>
<gene>
    <name evidence="1" type="ORF">TK0001_4428</name>
</gene>
<dbReference type="OMA" id="RVIYYHW"/>
<dbReference type="InterPro" id="IPR009387">
    <property type="entry name" value="HigB-2"/>
</dbReference>
<evidence type="ECO:0008006" key="3">
    <source>
        <dbReference type="Google" id="ProtNLM"/>
    </source>
</evidence>
<reference evidence="2" key="1">
    <citation type="submission" date="2017-10" db="EMBL/GenBank/DDBJ databases">
        <authorList>
            <person name="Regsiter A."/>
            <person name="William W."/>
        </authorList>
    </citation>
    <scope>NUCLEOTIDE SEQUENCE [LARGE SCALE GENOMIC DNA]</scope>
</reference>
<evidence type="ECO:0000313" key="2">
    <source>
        <dbReference type="Proteomes" id="UP000233769"/>
    </source>
</evidence>